<keyword evidence="4 6" id="KW-0472">Membrane</keyword>
<gene>
    <name evidence="7" type="ORF">PAPYR_2476</name>
</gene>
<dbReference type="EMBL" id="JAPMOS010000009">
    <property type="protein sequence ID" value="KAJ4461038.1"/>
    <property type="molecule type" value="Genomic_DNA"/>
</dbReference>
<reference evidence="7" key="1">
    <citation type="journal article" date="2022" name="bioRxiv">
        <title>Genomics of Preaxostyla Flagellates Illuminates Evolutionary Transitions and the Path Towards Mitochondrial Loss.</title>
        <authorList>
            <person name="Novak L.V.F."/>
            <person name="Treitli S.C."/>
            <person name="Pyrih J."/>
            <person name="Halakuc P."/>
            <person name="Pipaliya S.V."/>
            <person name="Vacek V."/>
            <person name="Brzon O."/>
            <person name="Soukal P."/>
            <person name="Eme L."/>
            <person name="Dacks J.B."/>
            <person name="Karnkowska A."/>
            <person name="Elias M."/>
            <person name="Hampl V."/>
        </authorList>
    </citation>
    <scope>NUCLEOTIDE SEQUENCE</scope>
    <source>
        <strain evidence="7">RCP-MX</strain>
    </source>
</reference>
<dbReference type="Proteomes" id="UP001141327">
    <property type="component" value="Unassembled WGS sequence"/>
</dbReference>
<dbReference type="PANTHER" id="PTHR28293">
    <property type="entry name" value="NUCLEAR RIM PROTEIN 1"/>
    <property type="match status" value="1"/>
</dbReference>
<dbReference type="InterPro" id="IPR018819">
    <property type="entry name" value="Nur1/Mug154"/>
</dbReference>
<evidence type="ECO:0000256" key="5">
    <source>
        <dbReference type="SAM" id="MobiDB-lite"/>
    </source>
</evidence>
<keyword evidence="3 6" id="KW-1133">Transmembrane helix</keyword>
<comment type="subcellular location">
    <subcellularLocation>
        <location evidence="1">Endomembrane system</location>
        <topology evidence="1">Multi-pass membrane protein</topology>
    </subcellularLocation>
</comment>
<feature type="compositionally biased region" description="Low complexity" evidence="5">
    <location>
        <begin position="217"/>
        <end position="228"/>
    </location>
</feature>
<organism evidence="7 8">
    <name type="scientific">Paratrimastix pyriformis</name>
    <dbReference type="NCBI Taxonomy" id="342808"/>
    <lineage>
        <taxon>Eukaryota</taxon>
        <taxon>Metamonada</taxon>
        <taxon>Preaxostyla</taxon>
        <taxon>Paratrimastigidae</taxon>
        <taxon>Paratrimastix</taxon>
    </lineage>
</organism>
<comment type="caution">
    <text evidence="7">The sequence shown here is derived from an EMBL/GenBank/DDBJ whole genome shotgun (WGS) entry which is preliminary data.</text>
</comment>
<name>A0ABQ8UPE3_9EUKA</name>
<evidence type="ECO:0000256" key="6">
    <source>
        <dbReference type="SAM" id="Phobius"/>
    </source>
</evidence>
<evidence type="ECO:0000256" key="1">
    <source>
        <dbReference type="ARBA" id="ARBA00004127"/>
    </source>
</evidence>
<evidence type="ECO:0000256" key="2">
    <source>
        <dbReference type="ARBA" id="ARBA00022692"/>
    </source>
</evidence>
<keyword evidence="8" id="KW-1185">Reference proteome</keyword>
<evidence type="ECO:0000313" key="8">
    <source>
        <dbReference type="Proteomes" id="UP001141327"/>
    </source>
</evidence>
<protein>
    <submittedName>
        <fullName evidence="7">Uncharacterized protein</fullName>
    </submittedName>
</protein>
<dbReference type="PANTHER" id="PTHR28293:SF1">
    <property type="entry name" value="NUCLEAR RIM PROTEIN 1"/>
    <property type="match status" value="1"/>
</dbReference>
<proteinExistence type="predicted"/>
<feature type="region of interest" description="Disordered" evidence="5">
    <location>
        <begin position="214"/>
        <end position="254"/>
    </location>
</feature>
<evidence type="ECO:0000256" key="3">
    <source>
        <dbReference type="ARBA" id="ARBA00022989"/>
    </source>
</evidence>
<keyword evidence="2 6" id="KW-0812">Transmembrane</keyword>
<feature type="transmembrane region" description="Helical" evidence="6">
    <location>
        <begin position="51"/>
        <end position="68"/>
    </location>
</feature>
<feature type="transmembrane region" description="Helical" evidence="6">
    <location>
        <begin position="25"/>
        <end position="45"/>
    </location>
</feature>
<sequence>MERLTDRTFSFAVEFHRAVASKNTAMLLSLFLNVLIFGFMFAKLSYLSHNIFFGIFLGISLVISYFFFSASKTFQFFHYPKGCTLPQSPSVRRISVEPKGGPFWSSMFRKKAEPGRTMVVLDLWYPTPYITTLFSTFSPLQVVVTFLVRPVPLALGLDIMCSCFLTYLMHRFEERLTDMEILRNETCREVTRNEARLRMERMQQWRKIFSPAVDRNAPAGEGAPATGASSLGEELPHPHMDSMDTPLPDAVLAPAALPHTPVPFNLYQQTVPEPSPLS</sequence>
<evidence type="ECO:0000256" key="4">
    <source>
        <dbReference type="ARBA" id="ARBA00023136"/>
    </source>
</evidence>
<evidence type="ECO:0000313" key="7">
    <source>
        <dbReference type="EMBL" id="KAJ4461038.1"/>
    </source>
</evidence>
<dbReference type="Pfam" id="PF10332">
    <property type="entry name" value="DUF2418"/>
    <property type="match status" value="1"/>
</dbReference>
<accession>A0ABQ8UPE3</accession>